<organism evidence="4 5">
    <name type="scientific">Sphaerisporangium corydalis</name>
    <dbReference type="NCBI Taxonomy" id="1441875"/>
    <lineage>
        <taxon>Bacteria</taxon>
        <taxon>Bacillati</taxon>
        <taxon>Actinomycetota</taxon>
        <taxon>Actinomycetes</taxon>
        <taxon>Streptosporangiales</taxon>
        <taxon>Streptosporangiaceae</taxon>
        <taxon>Sphaerisporangium</taxon>
    </lineage>
</organism>
<protein>
    <submittedName>
        <fullName evidence="4">TetR/AcrR family transcriptional regulator</fullName>
    </submittedName>
</protein>
<dbReference type="Proteomes" id="UP001595891">
    <property type="component" value="Unassembled WGS sequence"/>
</dbReference>
<dbReference type="InterPro" id="IPR041583">
    <property type="entry name" value="TetR_C_31"/>
</dbReference>
<dbReference type="RefSeq" id="WP_262847244.1">
    <property type="nucleotide sequence ID" value="NZ_JANZYP010000060.1"/>
</dbReference>
<dbReference type="Gene3D" id="1.10.357.10">
    <property type="entry name" value="Tetracycline Repressor, domain 2"/>
    <property type="match status" value="1"/>
</dbReference>
<dbReference type="SUPFAM" id="SSF46689">
    <property type="entry name" value="Homeodomain-like"/>
    <property type="match status" value="1"/>
</dbReference>
<proteinExistence type="predicted"/>
<keyword evidence="5" id="KW-1185">Reference proteome</keyword>
<dbReference type="InterPro" id="IPR050109">
    <property type="entry name" value="HTH-type_TetR-like_transc_reg"/>
</dbReference>
<evidence type="ECO:0000313" key="5">
    <source>
        <dbReference type="Proteomes" id="UP001595891"/>
    </source>
</evidence>
<keyword evidence="1" id="KW-0238">DNA-binding</keyword>
<accession>A0ABV9EUL7</accession>
<evidence type="ECO:0000259" key="2">
    <source>
        <dbReference type="Pfam" id="PF00440"/>
    </source>
</evidence>
<feature type="domain" description="Tetracyclin repressor-like C-terminal group 31" evidence="3">
    <location>
        <begin position="78"/>
        <end position="187"/>
    </location>
</feature>
<sequence length="198" mass="21136">MGNREDLLAGARRCLVEKGWGQTTVRDIAQASGGVSHAAIGYHFGSREALLTEALVQATAEWGSEFERVVAAAMDSPPAEQFAAMWTHIITSFDRHRPLWVATFEAFAQAERSPEVREHLVAGQREGRRGLAALLTGVEEDTIPDGLVRGVGSVQVALLCGVMMQWLNDPGHAPSSEDLVAGIRAIAARLGPAGPETA</sequence>
<dbReference type="SUPFAM" id="SSF48498">
    <property type="entry name" value="Tetracyclin repressor-like, C-terminal domain"/>
    <property type="match status" value="1"/>
</dbReference>
<reference evidence="5" key="1">
    <citation type="journal article" date="2019" name="Int. J. Syst. Evol. Microbiol.">
        <title>The Global Catalogue of Microorganisms (GCM) 10K type strain sequencing project: providing services to taxonomists for standard genome sequencing and annotation.</title>
        <authorList>
            <consortium name="The Broad Institute Genomics Platform"/>
            <consortium name="The Broad Institute Genome Sequencing Center for Infectious Disease"/>
            <person name="Wu L."/>
            <person name="Ma J."/>
        </authorList>
    </citation>
    <scope>NUCLEOTIDE SEQUENCE [LARGE SCALE GENOMIC DNA]</scope>
    <source>
        <strain evidence="5">CCUG 49560</strain>
    </source>
</reference>
<dbReference type="InterPro" id="IPR036271">
    <property type="entry name" value="Tet_transcr_reg_TetR-rel_C_sf"/>
</dbReference>
<comment type="caution">
    <text evidence="4">The sequence shown here is derived from an EMBL/GenBank/DDBJ whole genome shotgun (WGS) entry which is preliminary data.</text>
</comment>
<gene>
    <name evidence="4" type="ORF">ACFO8L_38770</name>
</gene>
<evidence type="ECO:0000313" key="4">
    <source>
        <dbReference type="EMBL" id="MFC4592085.1"/>
    </source>
</evidence>
<dbReference type="PANTHER" id="PTHR30055">
    <property type="entry name" value="HTH-TYPE TRANSCRIPTIONAL REGULATOR RUTR"/>
    <property type="match status" value="1"/>
</dbReference>
<evidence type="ECO:0000259" key="3">
    <source>
        <dbReference type="Pfam" id="PF17940"/>
    </source>
</evidence>
<dbReference type="PANTHER" id="PTHR30055:SF219">
    <property type="entry name" value="TRANSCRIPTIONAL REGULATORY PROTEIN"/>
    <property type="match status" value="1"/>
</dbReference>
<dbReference type="EMBL" id="JBHSFN010000041">
    <property type="protein sequence ID" value="MFC4592085.1"/>
    <property type="molecule type" value="Genomic_DNA"/>
</dbReference>
<name>A0ABV9EUL7_9ACTN</name>
<feature type="domain" description="HTH tetR-type" evidence="2">
    <location>
        <begin position="7"/>
        <end position="53"/>
    </location>
</feature>
<evidence type="ECO:0000256" key="1">
    <source>
        <dbReference type="ARBA" id="ARBA00023125"/>
    </source>
</evidence>
<dbReference type="Pfam" id="PF00440">
    <property type="entry name" value="TetR_N"/>
    <property type="match status" value="1"/>
</dbReference>
<dbReference type="InterPro" id="IPR001647">
    <property type="entry name" value="HTH_TetR"/>
</dbReference>
<dbReference type="Pfam" id="PF17940">
    <property type="entry name" value="TetR_C_31"/>
    <property type="match status" value="1"/>
</dbReference>
<dbReference type="InterPro" id="IPR009057">
    <property type="entry name" value="Homeodomain-like_sf"/>
</dbReference>